<gene>
    <name evidence="1" type="ORF">HIJ39_01300</name>
</gene>
<protein>
    <submittedName>
        <fullName evidence="1">Uncharacterized protein</fullName>
    </submittedName>
</protein>
<dbReference type="AlphaFoldDB" id="A0A7Y0L102"/>
<sequence length="205" mass="22535">MTATYQQYREILERVPHIQREEIVEDGAGGLRVQVLSHSSQSPRHVVREIVSLLRTAGWHDIKTDDIVMVQIQQDTEQPKALGRLRIAGFAVTFGEAGYEATCRLVHGEHEFHGRGVAPDSVQAVAMATLQAVNVALGQKSGLKLVHAEQMSVAGVDLSLALVKDDEDVTAGNAVRRESAPEETMMRAVLDAINRRFVLYTGQKV</sequence>
<dbReference type="Proteomes" id="UP000533476">
    <property type="component" value="Unassembled WGS sequence"/>
</dbReference>
<dbReference type="RefSeq" id="WP_169095892.1">
    <property type="nucleotide sequence ID" value="NZ_JABBVZ010000003.1"/>
</dbReference>
<name>A0A7Y0L102_9FIRM</name>
<keyword evidence="2" id="KW-1185">Reference proteome</keyword>
<dbReference type="EMBL" id="JABBVZ010000003">
    <property type="protein sequence ID" value="NMP20992.1"/>
    <property type="molecule type" value="Genomic_DNA"/>
</dbReference>
<comment type="caution">
    <text evidence="1">The sequence shown here is derived from an EMBL/GenBank/DDBJ whole genome shotgun (WGS) entry which is preliminary data.</text>
</comment>
<reference evidence="1 2" key="1">
    <citation type="submission" date="2020-04" db="EMBL/GenBank/DDBJ databases">
        <authorList>
            <person name="Zhang R."/>
            <person name="Schippers A."/>
        </authorList>
    </citation>
    <scope>NUCLEOTIDE SEQUENCE [LARGE SCALE GENOMIC DNA]</scope>
    <source>
        <strain evidence="1 2">DSM 109850</strain>
    </source>
</reference>
<evidence type="ECO:0000313" key="2">
    <source>
        <dbReference type="Proteomes" id="UP000533476"/>
    </source>
</evidence>
<proteinExistence type="predicted"/>
<organism evidence="1 2">
    <name type="scientific">Sulfobacillus harzensis</name>
    <dbReference type="NCBI Taxonomy" id="2729629"/>
    <lineage>
        <taxon>Bacteria</taxon>
        <taxon>Bacillati</taxon>
        <taxon>Bacillota</taxon>
        <taxon>Clostridia</taxon>
        <taxon>Eubacteriales</taxon>
        <taxon>Clostridiales Family XVII. Incertae Sedis</taxon>
        <taxon>Sulfobacillus</taxon>
    </lineage>
</organism>
<evidence type="ECO:0000313" key="1">
    <source>
        <dbReference type="EMBL" id="NMP20992.1"/>
    </source>
</evidence>
<accession>A0A7Y0L102</accession>